<evidence type="ECO:0000256" key="1">
    <source>
        <dbReference type="ARBA" id="ARBA00001970"/>
    </source>
</evidence>
<dbReference type="STRING" id="1073089.A0A1L9RYP5"/>
<evidence type="ECO:0000259" key="8">
    <source>
        <dbReference type="PROSITE" id="PS51405"/>
    </source>
</evidence>
<sequence length="292" mass="32759">MLVFLKTILNLLVRLITWLVRLLLFLLAALLLQLVDLLYAFVNLFLSSRLPGNVISPGHPGHSGIWPEYIAPTKEDSRSPCPGLNSLANHGILPRNGRNIDYKHIIHAIQHAYNLSPTLAKQLTAAAVQLDQGRGWINLHDLNALNVVQHDASFTRPDIAFCPDQSYPHADLVDRFLAHASNDKSLSCKDISYYSGLRRAECKRANGQYSLTWSFLHEFFGSGNNALIYSIFGGNVKDLKIWLGEERFPDGWEPKNRETLGHTIIQAQITSLAIEFNVNEKQKLRGDLAKGK</sequence>
<keyword evidence="10" id="KW-1185">Reference proteome</keyword>
<keyword evidence="5" id="KW-0560">Oxidoreductase</keyword>
<gene>
    <name evidence="9" type="ORF">ASPWEDRAFT_169781</name>
</gene>
<dbReference type="InterPro" id="IPR000028">
    <property type="entry name" value="Chloroperoxidase"/>
</dbReference>
<evidence type="ECO:0000313" key="9">
    <source>
        <dbReference type="EMBL" id="OJJ39957.1"/>
    </source>
</evidence>
<dbReference type="VEuPathDB" id="FungiDB:ASPWEDRAFT_169781"/>
<protein>
    <recommendedName>
        <fullName evidence="8">Heme haloperoxidase family profile domain-containing protein</fullName>
    </recommendedName>
</protein>
<dbReference type="GO" id="GO:0004601">
    <property type="term" value="F:peroxidase activity"/>
    <property type="evidence" value="ECO:0007669"/>
    <property type="project" value="UniProtKB-KW"/>
</dbReference>
<dbReference type="PROSITE" id="PS51405">
    <property type="entry name" value="HEME_HALOPEROXIDASE"/>
    <property type="match status" value="1"/>
</dbReference>
<evidence type="ECO:0000256" key="4">
    <source>
        <dbReference type="ARBA" id="ARBA00022723"/>
    </source>
</evidence>
<accession>A0A1L9RYP5</accession>
<dbReference type="InterPro" id="IPR036851">
    <property type="entry name" value="Chloroperoxidase-like_sf"/>
</dbReference>
<evidence type="ECO:0000256" key="7">
    <source>
        <dbReference type="ARBA" id="ARBA00025795"/>
    </source>
</evidence>
<keyword evidence="6" id="KW-0408">Iron</keyword>
<name>A0A1L9RYP5_ASPWE</name>
<evidence type="ECO:0000313" key="10">
    <source>
        <dbReference type="Proteomes" id="UP000184383"/>
    </source>
</evidence>
<evidence type="ECO:0000256" key="3">
    <source>
        <dbReference type="ARBA" id="ARBA00022617"/>
    </source>
</evidence>
<organism evidence="9 10">
    <name type="scientific">Aspergillus wentii DTO 134E9</name>
    <dbReference type="NCBI Taxonomy" id="1073089"/>
    <lineage>
        <taxon>Eukaryota</taxon>
        <taxon>Fungi</taxon>
        <taxon>Dikarya</taxon>
        <taxon>Ascomycota</taxon>
        <taxon>Pezizomycotina</taxon>
        <taxon>Eurotiomycetes</taxon>
        <taxon>Eurotiomycetidae</taxon>
        <taxon>Eurotiales</taxon>
        <taxon>Aspergillaceae</taxon>
        <taxon>Aspergillus</taxon>
        <taxon>Aspergillus subgen. Cremei</taxon>
    </lineage>
</organism>
<dbReference type="PANTHER" id="PTHR33577">
    <property type="entry name" value="STERIGMATOCYSTIN BIOSYNTHESIS PEROXIDASE STCC-RELATED"/>
    <property type="match status" value="1"/>
</dbReference>
<keyword evidence="4" id="KW-0479">Metal-binding</keyword>
<dbReference type="OrthoDB" id="407298at2759"/>
<comment type="cofactor">
    <cofactor evidence="1">
        <name>heme b</name>
        <dbReference type="ChEBI" id="CHEBI:60344"/>
    </cofactor>
</comment>
<dbReference type="Proteomes" id="UP000184383">
    <property type="component" value="Unassembled WGS sequence"/>
</dbReference>
<dbReference type="RefSeq" id="XP_040693633.1">
    <property type="nucleotide sequence ID" value="XM_040830515.1"/>
</dbReference>
<evidence type="ECO:0000256" key="5">
    <source>
        <dbReference type="ARBA" id="ARBA00023002"/>
    </source>
</evidence>
<evidence type="ECO:0000256" key="2">
    <source>
        <dbReference type="ARBA" id="ARBA00022559"/>
    </source>
</evidence>
<dbReference type="Gene3D" id="1.10.489.10">
    <property type="entry name" value="Chloroperoxidase-like"/>
    <property type="match status" value="1"/>
</dbReference>
<evidence type="ECO:0000256" key="6">
    <source>
        <dbReference type="ARBA" id="ARBA00023004"/>
    </source>
</evidence>
<keyword evidence="3" id="KW-0349">Heme</keyword>
<dbReference type="AlphaFoldDB" id="A0A1L9RYP5"/>
<keyword evidence="2" id="KW-0575">Peroxidase</keyword>
<dbReference type="GO" id="GO:0046872">
    <property type="term" value="F:metal ion binding"/>
    <property type="evidence" value="ECO:0007669"/>
    <property type="project" value="UniProtKB-KW"/>
</dbReference>
<dbReference type="EMBL" id="KV878210">
    <property type="protein sequence ID" value="OJJ39957.1"/>
    <property type="molecule type" value="Genomic_DNA"/>
</dbReference>
<feature type="domain" description="Heme haloperoxidase family profile" evidence="8">
    <location>
        <begin position="65"/>
        <end position="278"/>
    </location>
</feature>
<dbReference type="GeneID" id="63746363"/>
<proteinExistence type="inferred from homology"/>
<comment type="similarity">
    <text evidence="7">Belongs to the chloroperoxidase family.</text>
</comment>
<reference evidence="10" key="1">
    <citation type="journal article" date="2017" name="Genome Biol.">
        <title>Comparative genomics reveals high biological diversity and specific adaptations in the industrially and medically important fungal genus Aspergillus.</title>
        <authorList>
            <person name="de Vries R.P."/>
            <person name="Riley R."/>
            <person name="Wiebenga A."/>
            <person name="Aguilar-Osorio G."/>
            <person name="Amillis S."/>
            <person name="Uchima C.A."/>
            <person name="Anderluh G."/>
            <person name="Asadollahi M."/>
            <person name="Askin M."/>
            <person name="Barry K."/>
            <person name="Battaglia E."/>
            <person name="Bayram O."/>
            <person name="Benocci T."/>
            <person name="Braus-Stromeyer S.A."/>
            <person name="Caldana C."/>
            <person name="Canovas D."/>
            <person name="Cerqueira G.C."/>
            <person name="Chen F."/>
            <person name="Chen W."/>
            <person name="Choi C."/>
            <person name="Clum A."/>
            <person name="Dos Santos R.A."/>
            <person name="Damasio A.R."/>
            <person name="Diallinas G."/>
            <person name="Emri T."/>
            <person name="Fekete E."/>
            <person name="Flipphi M."/>
            <person name="Freyberg S."/>
            <person name="Gallo A."/>
            <person name="Gournas C."/>
            <person name="Habgood R."/>
            <person name="Hainaut M."/>
            <person name="Harispe M.L."/>
            <person name="Henrissat B."/>
            <person name="Hilden K.S."/>
            <person name="Hope R."/>
            <person name="Hossain A."/>
            <person name="Karabika E."/>
            <person name="Karaffa L."/>
            <person name="Karanyi Z."/>
            <person name="Krasevec N."/>
            <person name="Kuo A."/>
            <person name="Kusch H."/>
            <person name="LaButti K."/>
            <person name="Lagendijk E.L."/>
            <person name="Lapidus A."/>
            <person name="Levasseur A."/>
            <person name="Lindquist E."/>
            <person name="Lipzen A."/>
            <person name="Logrieco A.F."/>
            <person name="MacCabe A."/>
            <person name="Maekelae M.R."/>
            <person name="Malavazi I."/>
            <person name="Melin P."/>
            <person name="Meyer V."/>
            <person name="Mielnichuk N."/>
            <person name="Miskei M."/>
            <person name="Molnar A.P."/>
            <person name="Mule G."/>
            <person name="Ngan C.Y."/>
            <person name="Orejas M."/>
            <person name="Orosz E."/>
            <person name="Ouedraogo J.P."/>
            <person name="Overkamp K.M."/>
            <person name="Park H.-S."/>
            <person name="Perrone G."/>
            <person name="Piumi F."/>
            <person name="Punt P.J."/>
            <person name="Ram A.F."/>
            <person name="Ramon A."/>
            <person name="Rauscher S."/>
            <person name="Record E."/>
            <person name="Riano-Pachon D.M."/>
            <person name="Robert V."/>
            <person name="Roehrig J."/>
            <person name="Ruller R."/>
            <person name="Salamov A."/>
            <person name="Salih N.S."/>
            <person name="Samson R.A."/>
            <person name="Sandor E."/>
            <person name="Sanguinetti M."/>
            <person name="Schuetze T."/>
            <person name="Sepcic K."/>
            <person name="Shelest E."/>
            <person name="Sherlock G."/>
            <person name="Sophianopoulou V."/>
            <person name="Squina F.M."/>
            <person name="Sun H."/>
            <person name="Susca A."/>
            <person name="Todd R.B."/>
            <person name="Tsang A."/>
            <person name="Unkles S.E."/>
            <person name="van de Wiele N."/>
            <person name="van Rossen-Uffink D."/>
            <person name="Oliveira J.V."/>
            <person name="Vesth T.C."/>
            <person name="Visser J."/>
            <person name="Yu J.-H."/>
            <person name="Zhou M."/>
            <person name="Andersen M.R."/>
            <person name="Archer D.B."/>
            <person name="Baker S.E."/>
            <person name="Benoit I."/>
            <person name="Brakhage A.A."/>
            <person name="Braus G.H."/>
            <person name="Fischer R."/>
            <person name="Frisvad J.C."/>
            <person name="Goldman G.H."/>
            <person name="Houbraken J."/>
            <person name="Oakley B."/>
            <person name="Pocsi I."/>
            <person name="Scazzocchio C."/>
            <person name="Seiboth B."/>
            <person name="vanKuyk P.A."/>
            <person name="Wortman J."/>
            <person name="Dyer P.S."/>
            <person name="Grigoriev I.V."/>
        </authorList>
    </citation>
    <scope>NUCLEOTIDE SEQUENCE [LARGE SCALE GENOMIC DNA]</scope>
    <source>
        <strain evidence="10">DTO 134E9</strain>
    </source>
</reference>
<dbReference type="Pfam" id="PF01328">
    <property type="entry name" value="Peroxidase_2"/>
    <property type="match status" value="1"/>
</dbReference>
<dbReference type="SUPFAM" id="SSF47571">
    <property type="entry name" value="Cloroperoxidase"/>
    <property type="match status" value="1"/>
</dbReference>
<dbReference type="PANTHER" id="PTHR33577:SF18">
    <property type="entry name" value="HEME HALOPEROXIDASE FAMILY PROFILE DOMAIN-CONTAINING PROTEIN"/>
    <property type="match status" value="1"/>
</dbReference>